<dbReference type="RefSeq" id="WP_386417710.1">
    <property type="nucleotide sequence ID" value="NZ_JBHSZO010000041.1"/>
</dbReference>
<dbReference type="PANTHER" id="PTHR23429:SF0">
    <property type="entry name" value="GLUCOSE-6-PHOSPHATE 1-DEHYDROGENASE"/>
    <property type="match status" value="1"/>
</dbReference>
<feature type="binding site" evidence="6">
    <location>
        <position position="242"/>
    </location>
    <ligand>
        <name>substrate</name>
    </ligand>
</feature>
<evidence type="ECO:0000256" key="5">
    <source>
        <dbReference type="ARBA" id="ARBA00023277"/>
    </source>
</evidence>
<keyword evidence="10" id="KW-1185">Reference proteome</keyword>
<comment type="pathway">
    <text evidence="1 6">Carbohydrate degradation; pentose phosphate pathway; D-ribulose 5-phosphate from D-glucose 6-phosphate (oxidative stage): step 1/3.</text>
</comment>
<feature type="binding site" evidence="6">
    <location>
        <position position="185"/>
    </location>
    <ligand>
        <name>substrate</name>
    </ligand>
</feature>
<keyword evidence="3 6" id="KW-0521">NADP</keyword>
<dbReference type="InterPro" id="IPR036291">
    <property type="entry name" value="NAD(P)-bd_dom_sf"/>
</dbReference>
<evidence type="ECO:0000313" key="9">
    <source>
        <dbReference type="EMBL" id="MFC7220746.1"/>
    </source>
</evidence>
<evidence type="ECO:0000259" key="8">
    <source>
        <dbReference type="Pfam" id="PF02781"/>
    </source>
</evidence>
<evidence type="ECO:0000256" key="6">
    <source>
        <dbReference type="HAMAP-Rule" id="MF_00966"/>
    </source>
</evidence>
<dbReference type="InterPro" id="IPR001282">
    <property type="entry name" value="G6P_DH"/>
</dbReference>
<keyword evidence="2 6" id="KW-0313">Glucose metabolism</keyword>
<dbReference type="Proteomes" id="UP001596413">
    <property type="component" value="Unassembled WGS sequence"/>
</dbReference>
<gene>
    <name evidence="6 9" type="primary">zwf</name>
    <name evidence="9" type="ORF">ACFQLX_21675</name>
</gene>
<evidence type="ECO:0000259" key="7">
    <source>
        <dbReference type="Pfam" id="PF00479"/>
    </source>
</evidence>
<dbReference type="NCBIfam" id="TIGR00871">
    <property type="entry name" value="zwf"/>
    <property type="match status" value="1"/>
</dbReference>
<evidence type="ECO:0000256" key="1">
    <source>
        <dbReference type="ARBA" id="ARBA00004937"/>
    </source>
</evidence>
<comment type="caution">
    <text evidence="9">The sequence shown here is derived from an EMBL/GenBank/DDBJ whole genome shotgun (WGS) entry which is preliminary data.</text>
</comment>
<dbReference type="HAMAP" id="MF_00966">
    <property type="entry name" value="G6PD"/>
    <property type="match status" value="1"/>
</dbReference>
<feature type="domain" description="Glucose-6-phosphate dehydrogenase NAD-binding" evidence="7">
    <location>
        <begin position="26"/>
        <end position="192"/>
    </location>
</feature>
<keyword evidence="4 6" id="KW-0560">Oxidoreductase</keyword>
<dbReference type="InterPro" id="IPR022674">
    <property type="entry name" value="G6P_DH_NAD-bd"/>
</dbReference>
<organism evidence="9 10">
    <name type="scientific">Streptomyces polyrhachis</name>
    <dbReference type="NCBI Taxonomy" id="1282885"/>
    <lineage>
        <taxon>Bacteria</taxon>
        <taxon>Bacillati</taxon>
        <taxon>Actinomycetota</taxon>
        <taxon>Actinomycetes</taxon>
        <taxon>Kitasatosporales</taxon>
        <taxon>Streptomycetaceae</taxon>
        <taxon>Streptomyces</taxon>
    </lineage>
</organism>
<dbReference type="InterPro" id="IPR022675">
    <property type="entry name" value="G6P_DH_C"/>
</dbReference>
<reference evidence="10" key="1">
    <citation type="journal article" date="2019" name="Int. J. Syst. Evol. Microbiol.">
        <title>The Global Catalogue of Microorganisms (GCM) 10K type strain sequencing project: providing services to taxonomists for standard genome sequencing and annotation.</title>
        <authorList>
            <consortium name="The Broad Institute Genomics Platform"/>
            <consortium name="The Broad Institute Genome Sequencing Center for Infectious Disease"/>
            <person name="Wu L."/>
            <person name="Ma J."/>
        </authorList>
    </citation>
    <scope>NUCLEOTIDE SEQUENCE [LARGE SCALE GENOMIC DNA]</scope>
    <source>
        <strain evidence="10">CGMCC 1.13681</strain>
    </source>
</reference>
<dbReference type="PRINTS" id="PR00079">
    <property type="entry name" value="G6PDHDRGNASE"/>
</dbReference>
<accession>A0ABW2GNW0</accession>
<dbReference type="Pfam" id="PF00479">
    <property type="entry name" value="G6PD_N"/>
    <property type="match status" value="1"/>
</dbReference>
<sequence length="493" mass="53805">MPTSPPASDVASPFATSELPSAGALVLFGISGDLAKKMLLPALYQLTKAGKLTVPVVGVARCDWDDDTLRKQAREDLVDAGVEIDEDVFARFASLLSIVTGDFDDPATFDKLKEATAGRGFLTHYLAVPPSLFTVVAAALAKAGLNDNARLVVEKPFGHDLASAKQLEASLTGYFKPDNLLRVDHFLGNTAVESLMVARFANMLLAPVWHRDYVDNVQISLVEDFDVADRGSFYDAVGCLRDVVENHMMQVLAYFAMDPPNNSTSGSQAMEKWRVLNATRPMEPADTVRGQYTGYQDVQGVTPGSTTDTYFATRLFVDNWRWAGVPFYMRSGKALALTATEVVVQLKKPPMDLFAGFDTEGTPPDLVRFRLDYDTGIRADLMVRRPKDGGPPVSVPMGVDYAQVMGRQELPYENILYGAIIGDPTCFAFYPTILECWRVAEPMLDYPHPPLPYEPGSWGPAAADDLPGLVDGWHNPGRLLFDGNPVGSPTPAD</sequence>
<comment type="caution">
    <text evidence="6">Lacks conserved residue(s) required for the propagation of feature annotation.</text>
</comment>
<feature type="binding site" evidence="6">
    <location>
        <begin position="102"/>
        <end position="103"/>
    </location>
    <ligand>
        <name>NADP(+)</name>
        <dbReference type="ChEBI" id="CHEBI:58349"/>
    </ligand>
</feature>
<comment type="catalytic activity">
    <reaction evidence="6">
        <text>D-glucose 6-phosphate + NADP(+) = 6-phospho-D-glucono-1,5-lactone + NADPH + H(+)</text>
        <dbReference type="Rhea" id="RHEA:15841"/>
        <dbReference type="ChEBI" id="CHEBI:15378"/>
        <dbReference type="ChEBI" id="CHEBI:57783"/>
        <dbReference type="ChEBI" id="CHEBI:57955"/>
        <dbReference type="ChEBI" id="CHEBI:58349"/>
        <dbReference type="ChEBI" id="CHEBI:61548"/>
        <dbReference type="EC" id="1.1.1.49"/>
    </reaction>
</comment>
<evidence type="ECO:0000256" key="2">
    <source>
        <dbReference type="ARBA" id="ARBA00022526"/>
    </source>
</evidence>
<feature type="binding site" evidence="6">
    <location>
        <position position="155"/>
    </location>
    <ligand>
        <name>NADP(+)</name>
        <dbReference type="ChEBI" id="CHEBI:58349"/>
    </ligand>
</feature>
<dbReference type="SUPFAM" id="SSF51735">
    <property type="entry name" value="NAD(P)-binding Rossmann-fold domains"/>
    <property type="match status" value="1"/>
</dbReference>
<dbReference type="Gene3D" id="3.30.360.10">
    <property type="entry name" value="Dihydrodipicolinate Reductase, domain 2"/>
    <property type="match status" value="1"/>
</dbReference>
<feature type="active site" description="Proton acceptor" evidence="6">
    <location>
        <position position="247"/>
    </location>
</feature>
<evidence type="ECO:0000313" key="10">
    <source>
        <dbReference type="Proteomes" id="UP001596413"/>
    </source>
</evidence>
<dbReference type="PIRSF" id="PIRSF000110">
    <property type="entry name" value="G6PD"/>
    <property type="match status" value="1"/>
</dbReference>
<dbReference type="PANTHER" id="PTHR23429">
    <property type="entry name" value="GLUCOSE-6-PHOSPHATE 1-DEHYDROGENASE G6PD"/>
    <property type="match status" value="1"/>
</dbReference>
<protein>
    <recommendedName>
        <fullName evidence="6">Glucose-6-phosphate 1-dehydrogenase</fullName>
        <shortName evidence="6">G6PD</shortName>
        <ecNumber evidence="6">1.1.1.49</ecNumber>
    </recommendedName>
</protein>
<dbReference type="Gene3D" id="3.40.50.720">
    <property type="entry name" value="NAD(P)-binding Rossmann-like Domain"/>
    <property type="match status" value="1"/>
</dbReference>
<dbReference type="EC" id="1.1.1.49" evidence="6"/>
<dbReference type="SUPFAM" id="SSF55347">
    <property type="entry name" value="Glyceraldehyde-3-phosphate dehydrogenase-like, C-terminal domain"/>
    <property type="match status" value="1"/>
</dbReference>
<feature type="binding site" evidence="6">
    <location>
        <position position="223"/>
    </location>
    <ligand>
        <name>substrate</name>
    </ligand>
</feature>
<comment type="similarity">
    <text evidence="6">Belongs to the glucose-6-phosphate dehydrogenase family.</text>
</comment>
<feature type="binding site" evidence="6">
    <location>
        <position position="61"/>
    </location>
    <ligand>
        <name>NADP(+)</name>
        <dbReference type="ChEBI" id="CHEBI:58349"/>
    </ligand>
</feature>
<evidence type="ECO:0000256" key="4">
    <source>
        <dbReference type="ARBA" id="ARBA00023002"/>
    </source>
</evidence>
<dbReference type="GO" id="GO:0004345">
    <property type="term" value="F:glucose-6-phosphate dehydrogenase activity"/>
    <property type="evidence" value="ECO:0007669"/>
    <property type="project" value="UniProtKB-EC"/>
</dbReference>
<feature type="binding site" evidence="6">
    <location>
        <position position="333"/>
    </location>
    <ligand>
        <name>substrate</name>
    </ligand>
</feature>
<comment type="function">
    <text evidence="6">Catalyzes the oxidation of glucose 6-phosphate to 6-phosphogluconolactone.</text>
</comment>
<keyword evidence="5 6" id="KW-0119">Carbohydrate metabolism</keyword>
<dbReference type="Pfam" id="PF02781">
    <property type="entry name" value="G6PD_C"/>
    <property type="match status" value="1"/>
</dbReference>
<evidence type="ECO:0000256" key="3">
    <source>
        <dbReference type="ARBA" id="ARBA00022857"/>
    </source>
</evidence>
<name>A0ABW2GNW0_9ACTN</name>
<feature type="domain" description="Glucose-6-phosphate dehydrogenase C-terminal" evidence="8">
    <location>
        <begin position="196"/>
        <end position="466"/>
    </location>
</feature>
<dbReference type="EMBL" id="JBHSZO010000041">
    <property type="protein sequence ID" value="MFC7220746.1"/>
    <property type="molecule type" value="Genomic_DNA"/>
</dbReference>
<proteinExistence type="inferred from homology"/>